<dbReference type="PIRSF" id="PIRSF001359">
    <property type="entry name" value="F_bP_aldolase_II"/>
    <property type="match status" value="1"/>
</dbReference>
<accession>A0A2H0USW5</accession>
<comment type="caution">
    <text evidence="3">The sequence shown here is derived from an EMBL/GenBank/DDBJ whole genome shotgun (WGS) entry which is preliminary data.</text>
</comment>
<sequence length="288" mass="31309">MNELINLIQKASQEKRAIGHFNAAETVTLRAIAEAAKKTGVPVIIGTSEGERGFLGPKEAIALVRSLRESLGVPIFINADHTHSFEKVVEAIEAGYDAILFDGGKLSFEENIKETKRVVEYVKSKNPMAIVEGELGYIGSSSMILKEIPQGAAIEEKDLTKADEAATFVKETGVDLLAPAIGNIHGMFKNAPNPKINIDRIREIKSKTNIPLVLHGGSGTSDEEFSAAIDAGINIIHINTELRVGWRSSLEASLVENKDEIAAYKVMAKVQEAVGHIVEKRLQLFSRL</sequence>
<dbReference type="InterPro" id="IPR013785">
    <property type="entry name" value="Aldolase_TIM"/>
</dbReference>
<keyword evidence="2" id="KW-0479">Metal-binding</keyword>
<dbReference type="Proteomes" id="UP000231157">
    <property type="component" value="Unassembled WGS sequence"/>
</dbReference>
<dbReference type="InterPro" id="IPR050246">
    <property type="entry name" value="Class_II_FBP_aldolase"/>
</dbReference>
<feature type="binding site" evidence="2">
    <location>
        <position position="215"/>
    </location>
    <ligand>
        <name>Zn(2+)</name>
        <dbReference type="ChEBI" id="CHEBI:29105"/>
        <label>1</label>
        <note>catalytic</note>
    </ligand>
</feature>
<organism evidence="3 4">
    <name type="scientific">Candidatus Harrisonbacteria bacterium CG10_big_fil_rev_8_21_14_0_10_40_38</name>
    <dbReference type="NCBI Taxonomy" id="1974583"/>
    <lineage>
        <taxon>Bacteria</taxon>
        <taxon>Candidatus Harrisoniibacteriota</taxon>
    </lineage>
</organism>
<dbReference type="InterPro" id="IPR000771">
    <property type="entry name" value="FBA_II"/>
</dbReference>
<feature type="binding site" evidence="2">
    <location>
        <position position="81"/>
    </location>
    <ligand>
        <name>Zn(2+)</name>
        <dbReference type="ChEBI" id="CHEBI:29105"/>
        <label>1</label>
        <note>catalytic</note>
    </ligand>
</feature>
<feature type="binding site" evidence="2">
    <location>
        <position position="185"/>
    </location>
    <ligand>
        <name>Zn(2+)</name>
        <dbReference type="ChEBI" id="CHEBI:29105"/>
        <label>1</label>
        <note>catalytic</note>
    </ligand>
</feature>
<dbReference type="CDD" id="cd00947">
    <property type="entry name" value="TBP_aldolase_IIB"/>
    <property type="match status" value="1"/>
</dbReference>
<protein>
    <submittedName>
        <fullName evidence="3">Tagatose-bisphosphate aldolase</fullName>
    </submittedName>
</protein>
<gene>
    <name evidence="3" type="ORF">COU07_04055</name>
</gene>
<dbReference type="SUPFAM" id="SSF51569">
    <property type="entry name" value="Aldolase"/>
    <property type="match status" value="1"/>
</dbReference>
<dbReference type="GO" id="GO:0005975">
    <property type="term" value="P:carbohydrate metabolic process"/>
    <property type="evidence" value="ECO:0007669"/>
    <property type="project" value="InterPro"/>
</dbReference>
<feature type="active site" description="Proton donor" evidence="1">
    <location>
        <position position="80"/>
    </location>
</feature>
<dbReference type="Gene3D" id="3.20.20.70">
    <property type="entry name" value="Aldolase class I"/>
    <property type="match status" value="1"/>
</dbReference>
<feature type="binding site" evidence="2">
    <location>
        <position position="102"/>
    </location>
    <ligand>
        <name>Zn(2+)</name>
        <dbReference type="ChEBI" id="CHEBI:29105"/>
        <label>2</label>
    </ligand>
</feature>
<proteinExistence type="predicted"/>
<dbReference type="GO" id="GO:0016832">
    <property type="term" value="F:aldehyde-lyase activity"/>
    <property type="evidence" value="ECO:0007669"/>
    <property type="project" value="InterPro"/>
</dbReference>
<reference evidence="4" key="1">
    <citation type="submission" date="2017-09" db="EMBL/GenBank/DDBJ databases">
        <title>Depth-based differentiation of microbial function through sediment-hosted aquifers and enrichment of novel symbionts in the deep terrestrial subsurface.</title>
        <authorList>
            <person name="Probst A.J."/>
            <person name="Ladd B."/>
            <person name="Jarett J.K."/>
            <person name="Geller-Mcgrath D.E."/>
            <person name="Sieber C.M.K."/>
            <person name="Emerson J.B."/>
            <person name="Anantharaman K."/>
            <person name="Thomas B.C."/>
            <person name="Malmstrom R."/>
            <person name="Stieglmeier M."/>
            <person name="Klingl A."/>
            <person name="Woyke T."/>
            <person name="Ryan C.M."/>
            <person name="Banfield J.F."/>
        </authorList>
    </citation>
    <scope>NUCLEOTIDE SEQUENCE [LARGE SCALE GENOMIC DNA]</scope>
</reference>
<evidence type="ECO:0000256" key="1">
    <source>
        <dbReference type="PIRSR" id="PIRSR001359-1"/>
    </source>
</evidence>
<dbReference type="PANTHER" id="PTHR30304">
    <property type="entry name" value="D-TAGATOSE-1,6-BISPHOSPHATE ALDOLASE"/>
    <property type="match status" value="1"/>
</dbReference>
<comment type="cofactor">
    <cofactor evidence="2">
        <name>Zn(2+)</name>
        <dbReference type="ChEBI" id="CHEBI:29105"/>
    </cofactor>
    <text evidence="2">Binds 2 Zn(2+) ions per subunit. One is catalytic and the other provides a structural contribution.</text>
</comment>
<dbReference type="GO" id="GO:0008270">
    <property type="term" value="F:zinc ion binding"/>
    <property type="evidence" value="ECO:0007669"/>
    <property type="project" value="InterPro"/>
</dbReference>
<dbReference type="Pfam" id="PF01116">
    <property type="entry name" value="F_bP_aldolase"/>
    <property type="match status" value="1"/>
</dbReference>
<dbReference type="EMBL" id="PFAZ01000011">
    <property type="protein sequence ID" value="PIR88885.1"/>
    <property type="molecule type" value="Genomic_DNA"/>
</dbReference>
<evidence type="ECO:0000313" key="4">
    <source>
        <dbReference type="Proteomes" id="UP000231157"/>
    </source>
</evidence>
<dbReference type="AlphaFoldDB" id="A0A2H0USW5"/>
<evidence type="ECO:0000313" key="3">
    <source>
        <dbReference type="EMBL" id="PIR88885.1"/>
    </source>
</evidence>
<keyword evidence="2" id="KW-0862">Zinc</keyword>
<evidence type="ECO:0000256" key="2">
    <source>
        <dbReference type="PIRSR" id="PIRSR001359-3"/>
    </source>
</evidence>
<dbReference type="PANTHER" id="PTHR30304:SF0">
    <property type="entry name" value="D-TAGATOSE-1,6-BISPHOSPHATE ALDOLASE SUBUNIT GATY-RELATED"/>
    <property type="match status" value="1"/>
</dbReference>
<name>A0A2H0USW5_9BACT</name>
<feature type="binding site" evidence="2">
    <location>
        <position position="134"/>
    </location>
    <ligand>
        <name>Zn(2+)</name>
        <dbReference type="ChEBI" id="CHEBI:29105"/>
        <label>2</label>
    </ligand>
</feature>